<accession>A0A943I4I3</accession>
<feature type="domain" description="Histidine kinase" evidence="11">
    <location>
        <begin position="263"/>
        <end position="481"/>
    </location>
</feature>
<dbReference type="PANTHER" id="PTHR45453">
    <property type="entry name" value="PHOSPHATE REGULON SENSOR PROTEIN PHOR"/>
    <property type="match status" value="1"/>
</dbReference>
<evidence type="ECO:0000256" key="5">
    <source>
        <dbReference type="ARBA" id="ARBA00022679"/>
    </source>
</evidence>
<feature type="transmembrane region" description="Helical" evidence="10">
    <location>
        <begin position="148"/>
        <end position="173"/>
    </location>
</feature>
<dbReference type="Gene3D" id="1.10.287.130">
    <property type="match status" value="1"/>
</dbReference>
<evidence type="ECO:0000313" key="13">
    <source>
        <dbReference type="Proteomes" id="UP000754226"/>
    </source>
</evidence>
<keyword evidence="8 10" id="KW-0472">Membrane</keyword>
<dbReference type="GO" id="GO:0000155">
    <property type="term" value="F:phosphorelay sensor kinase activity"/>
    <property type="evidence" value="ECO:0007669"/>
    <property type="project" value="InterPro"/>
</dbReference>
<dbReference type="InterPro" id="IPR036890">
    <property type="entry name" value="HATPase_C_sf"/>
</dbReference>
<dbReference type="InterPro" id="IPR010916">
    <property type="entry name" value="TonB_box_CS"/>
</dbReference>
<evidence type="ECO:0000259" key="11">
    <source>
        <dbReference type="PROSITE" id="PS50109"/>
    </source>
</evidence>
<dbReference type="GO" id="GO:0004721">
    <property type="term" value="F:phosphoprotein phosphatase activity"/>
    <property type="evidence" value="ECO:0007669"/>
    <property type="project" value="TreeGrafter"/>
</dbReference>
<dbReference type="PRINTS" id="PR00344">
    <property type="entry name" value="BCTRLSENSOR"/>
</dbReference>
<keyword evidence="9" id="KW-0175">Coiled coil</keyword>
<dbReference type="SMART" id="SM00388">
    <property type="entry name" value="HisKA"/>
    <property type="match status" value="1"/>
</dbReference>
<dbReference type="CDD" id="cd00082">
    <property type="entry name" value="HisKA"/>
    <property type="match status" value="1"/>
</dbReference>
<evidence type="ECO:0000256" key="3">
    <source>
        <dbReference type="ARBA" id="ARBA00012438"/>
    </source>
</evidence>
<dbReference type="PROSITE" id="PS00430">
    <property type="entry name" value="TONB_DEPENDENT_REC_1"/>
    <property type="match status" value="1"/>
</dbReference>
<evidence type="ECO:0000256" key="2">
    <source>
        <dbReference type="ARBA" id="ARBA00004370"/>
    </source>
</evidence>
<keyword evidence="6" id="KW-0418">Kinase</keyword>
<dbReference type="GO" id="GO:0016036">
    <property type="term" value="P:cellular response to phosphate starvation"/>
    <property type="evidence" value="ECO:0007669"/>
    <property type="project" value="TreeGrafter"/>
</dbReference>
<dbReference type="PANTHER" id="PTHR45453:SF1">
    <property type="entry name" value="PHOSPHATE REGULON SENSOR PROTEIN PHOR"/>
    <property type="match status" value="1"/>
</dbReference>
<dbReference type="FunFam" id="1.10.287.130:FF:000001">
    <property type="entry name" value="Two-component sensor histidine kinase"/>
    <property type="match status" value="1"/>
</dbReference>
<dbReference type="SUPFAM" id="SSF55874">
    <property type="entry name" value="ATPase domain of HSP90 chaperone/DNA topoisomerase II/histidine kinase"/>
    <property type="match status" value="1"/>
</dbReference>
<evidence type="ECO:0000256" key="4">
    <source>
        <dbReference type="ARBA" id="ARBA00022553"/>
    </source>
</evidence>
<dbReference type="SMART" id="SM00387">
    <property type="entry name" value="HATPase_c"/>
    <property type="match status" value="1"/>
</dbReference>
<dbReference type="InterPro" id="IPR003594">
    <property type="entry name" value="HATPase_dom"/>
</dbReference>
<evidence type="ECO:0000256" key="10">
    <source>
        <dbReference type="SAM" id="Phobius"/>
    </source>
</evidence>
<keyword evidence="5" id="KW-0808">Transferase</keyword>
<reference evidence="12" key="1">
    <citation type="submission" date="2021-02" db="EMBL/GenBank/DDBJ databases">
        <title>Infant gut strain persistence is associated with maternal origin, phylogeny, and functional potential including surface adhesion and iron acquisition.</title>
        <authorList>
            <person name="Lou Y.C."/>
        </authorList>
    </citation>
    <scope>NUCLEOTIDE SEQUENCE</scope>
    <source>
        <strain evidence="12">L3_106_000M1_dasL3_106_000M1_concoct_15</strain>
    </source>
</reference>
<name>A0A943I4I3_9FIRM</name>
<protein>
    <recommendedName>
        <fullName evidence="3">histidine kinase</fullName>
        <ecNumber evidence="3">2.7.13.3</ecNumber>
    </recommendedName>
</protein>
<evidence type="ECO:0000256" key="8">
    <source>
        <dbReference type="ARBA" id="ARBA00023136"/>
    </source>
</evidence>
<feature type="transmembrane region" description="Helical" evidence="10">
    <location>
        <begin position="6"/>
        <end position="29"/>
    </location>
</feature>
<dbReference type="InterPro" id="IPR003661">
    <property type="entry name" value="HisK_dim/P_dom"/>
</dbReference>
<proteinExistence type="predicted"/>
<keyword evidence="10" id="KW-0812">Transmembrane</keyword>
<dbReference type="InterPro" id="IPR036097">
    <property type="entry name" value="HisK_dim/P_sf"/>
</dbReference>
<evidence type="ECO:0000313" key="12">
    <source>
        <dbReference type="EMBL" id="MBS5518828.1"/>
    </source>
</evidence>
<dbReference type="InterPro" id="IPR005467">
    <property type="entry name" value="His_kinase_dom"/>
</dbReference>
<evidence type="ECO:0000256" key="7">
    <source>
        <dbReference type="ARBA" id="ARBA00023012"/>
    </source>
</evidence>
<dbReference type="AlphaFoldDB" id="A0A943I4I3"/>
<comment type="caution">
    <text evidence="12">The sequence shown here is derived from an EMBL/GenBank/DDBJ whole genome shotgun (WGS) entry which is preliminary data.</text>
</comment>
<dbReference type="InterPro" id="IPR050351">
    <property type="entry name" value="BphY/WalK/GraS-like"/>
</dbReference>
<feature type="coiled-coil region" evidence="9">
    <location>
        <begin position="232"/>
        <end position="259"/>
    </location>
</feature>
<dbReference type="FunFam" id="3.30.565.10:FF:000006">
    <property type="entry name" value="Sensor histidine kinase WalK"/>
    <property type="match status" value="1"/>
</dbReference>
<evidence type="ECO:0000256" key="1">
    <source>
        <dbReference type="ARBA" id="ARBA00000085"/>
    </source>
</evidence>
<comment type="catalytic activity">
    <reaction evidence="1">
        <text>ATP + protein L-histidine = ADP + protein N-phospho-L-histidine.</text>
        <dbReference type="EC" id="2.7.13.3"/>
    </reaction>
</comment>
<dbReference type="InterPro" id="IPR004358">
    <property type="entry name" value="Sig_transdc_His_kin-like_C"/>
</dbReference>
<evidence type="ECO:0000256" key="6">
    <source>
        <dbReference type="ARBA" id="ARBA00022777"/>
    </source>
</evidence>
<comment type="subcellular location">
    <subcellularLocation>
        <location evidence="2">Membrane</location>
    </subcellularLocation>
</comment>
<keyword evidence="7" id="KW-0902">Two-component regulatory system</keyword>
<sequence length="487" mass="54938">MKKKIFLSLIGIGIGAAILTLLFLTVGFWRTLRAQTMTVLQDTVTVIAAKANRTDDIIEFIEETAEASNHRLRFTWIGHDGRVLYETDHNAAQMENHANRPEVVRALKEVDGVAARQSATLDHITYYAARRLPNGSVLRAAIRQDTVYAAYFSLIPYILIFIVFMGGCCFFVATNLTKRLLRPLTETADYMRVMGTKPLVTADKEVDIPKLPATYPELSPLVDKITEQSRTIQEYIHTLEEDKKTIERISREQEKLRREFTANVTHELKTPLTSIQGFAEMMAAGMVAKKEDVTRFGALIVKESKRLLKLINSILFLTKIEGPETQDLPVAVSLKSITESIAGFMEPVLADKKVQLHLTLTEDKVMGHTDMLREVVLNLVDNAVKYNRPGGHVYVTMEKAETGRDLLFTVEDTGIGIPKDKEDRVFERFYRVEESRSKRIGGTGLGLSIVKHIIEQHHGTITLTSRKHFGTKIVVTLPLYLEEKQKA</sequence>
<dbReference type="CDD" id="cd00075">
    <property type="entry name" value="HATPase"/>
    <property type="match status" value="1"/>
</dbReference>
<dbReference type="EMBL" id="JAGZCZ010000001">
    <property type="protein sequence ID" value="MBS5518828.1"/>
    <property type="molecule type" value="Genomic_DNA"/>
</dbReference>
<dbReference type="Gene3D" id="3.30.565.10">
    <property type="entry name" value="Histidine kinase-like ATPase, C-terminal domain"/>
    <property type="match status" value="1"/>
</dbReference>
<dbReference type="EC" id="2.7.13.3" evidence="3"/>
<dbReference type="Pfam" id="PF00512">
    <property type="entry name" value="HisKA"/>
    <property type="match status" value="1"/>
</dbReference>
<keyword evidence="4" id="KW-0597">Phosphoprotein</keyword>
<organism evidence="12 13">
    <name type="scientific">Acidaminococcus intestini</name>
    <dbReference type="NCBI Taxonomy" id="187327"/>
    <lineage>
        <taxon>Bacteria</taxon>
        <taxon>Bacillati</taxon>
        <taxon>Bacillota</taxon>
        <taxon>Negativicutes</taxon>
        <taxon>Acidaminococcales</taxon>
        <taxon>Acidaminococcaceae</taxon>
        <taxon>Acidaminococcus</taxon>
    </lineage>
</organism>
<dbReference type="Proteomes" id="UP000754226">
    <property type="component" value="Unassembled WGS sequence"/>
</dbReference>
<dbReference type="Pfam" id="PF02518">
    <property type="entry name" value="HATPase_c"/>
    <property type="match status" value="1"/>
</dbReference>
<dbReference type="SUPFAM" id="SSF47384">
    <property type="entry name" value="Homodimeric domain of signal transducing histidine kinase"/>
    <property type="match status" value="1"/>
</dbReference>
<gene>
    <name evidence="12" type="ORF">KHX13_00545</name>
</gene>
<keyword evidence="10" id="KW-1133">Transmembrane helix</keyword>
<evidence type="ECO:0000256" key="9">
    <source>
        <dbReference type="SAM" id="Coils"/>
    </source>
</evidence>
<dbReference type="PROSITE" id="PS50109">
    <property type="entry name" value="HIS_KIN"/>
    <property type="match status" value="1"/>
</dbReference>
<dbReference type="GO" id="GO:0005886">
    <property type="term" value="C:plasma membrane"/>
    <property type="evidence" value="ECO:0007669"/>
    <property type="project" value="TreeGrafter"/>
</dbReference>